<evidence type="ECO:0000256" key="2">
    <source>
        <dbReference type="ARBA" id="ARBA00022679"/>
    </source>
</evidence>
<dbReference type="RefSeq" id="WP_377253645.1">
    <property type="nucleotide sequence ID" value="NZ_JBHLUH010000047.1"/>
</dbReference>
<dbReference type="Proteomes" id="UP001589867">
    <property type="component" value="Unassembled WGS sequence"/>
</dbReference>
<evidence type="ECO:0000313" key="4">
    <source>
        <dbReference type="Proteomes" id="UP001589867"/>
    </source>
</evidence>
<dbReference type="SUPFAM" id="SSF89796">
    <property type="entry name" value="CoA-transferase family III (CaiB/BaiF)"/>
    <property type="match status" value="1"/>
</dbReference>
<dbReference type="GO" id="GO:0016740">
    <property type="term" value="F:transferase activity"/>
    <property type="evidence" value="ECO:0007669"/>
    <property type="project" value="UniProtKB-KW"/>
</dbReference>
<organism evidence="3 4">
    <name type="scientific">Phytohabitans kaempferiae</name>
    <dbReference type="NCBI Taxonomy" id="1620943"/>
    <lineage>
        <taxon>Bacteria</taxon>
        <taxon>Bacillati</taxon>
        <taxon>Actinomycetota</taxon>
        <taxon>Actinomycetes</taxon>
        <taxon>Micromonosporales</taxon>
        <taxon>Micromonosporaceae</taxon>
    </lineage>
</organism>
<accession>A0ABV6M706</accession>
<evidence type="ECO:0000256" key="1">
    <source>
        <dbReference type="ARBA" id="ARBA00008383"/>
    </source>
</evidence>
<dbReference type="InterPro" id="IPR044855">
    <property type="entry name" value="CoA-Trfase_III_dom3_sf"/>
</dbReference>
<evidence type="ECO:0000313" key="3">
    <source>
        <dbReference type="EMBL" id="MFC0530486.1"/>
    </source>
</evidence>
<proteinExistence type="inferred from homology"/>
<dbReference type="InterPro" id="IPR023606">
    <property type="entry name" value="CoA-Trfase_III_dom_1_sf"/>
</dbReference>
<dbReference type="InterPro" id="IPR003673">
    <property type="entry name" value="CoA-Trfase_fam_III"/>
</dbReference>
<comment type="similarity">
    <text evidence="1">Belongs to the CoA-transferase III family.</text>
</comment>
<dbReference type="Pfam" id="PF02515">
    <property type="entry name" value="CoA_transf_3"/>
    <property type="match status" value="1"/>
</dbReference>
<reference evidence="3 4" key="1">
    <citation type="submission" date="2024-09" db="EMBL/GenBank/DDBJ databases">
        <authorList>
            <person name="Sun Q."/>
            <person name="Mori K."/>
        </authorList>
    </citation>
    <scope>NUCLEOTIDE SEQUENCE [LARGE SCALE GENOMIC DNA]</scope>
    <source>
        <strain evidence="3 4">TBRC 3947</strain>
    </source>
</reference>
<dbReference type="PANTHER" id="PTHR48228">
    <property type="entry name" value="SUCCINYL-COA--D-CITRAMALATE COA-TRANSFERASE"/>
    <property type="match status" value="1"/>
</dbReference>
<dbReference type="InterPro" id="IPR050509">
    <property type="entry name" value="CoA-transferase_III"/>
</dbReference>
<comment type="caution">
    <text evidence="3">The sequence shown here is derived from an EMBL/GenBank/DDBJ whole genome shotgun (WGS) entry which is preliminary data.</text>
</comment>
<keyword evidence="2 3" id="KW-0808">Transferase</keyword>
<dbReference type="PANTHER" id="PTHR48228:SF6">
    <property type="entry name" value="L-CARNITINE COA-TRANSFERASE"/>
    <property type="match status" value="1"/>
</dbReference>
<dbReference type="Gene3D" id="3.40.50.10540">
    <property type="entry name" value="Crotonobetainyl-coa:carnitine coa-transferase, domain 1"/>
    <property type="match status" value="1"/>
</dbReference>
<dbReference type="Gene3D" id="3.30.1540.10">
    <property type="entry name" value="formyl-coa transferase, domain 3"/>
    <property type="match status" value="1"/>
</dbReference>
<name>A0ABV6M706_9ACTN</name>
<protein>
    <submittedName>
        <fullName evidence="3">CaiB/BaiF CoA transferase family protein</fullName>
    </submittedName>
</protein>
<sequence length="432" mass="46780">MAERDAFAGLRVLDLGTFWAGPYLGSLLGAMGADVVKVEGPRRVDGFRFLAAFPQQGSRWYELSGLFQATNLNKRGLTLDLGTDEGRAVFERLVAGADVVIENFSPRVVEQFGFGYPALAAVNPRIVMVRMPGYGLEGSWRDFVGFGNSFEYAGGIGWITGDPDGPPLGPGGYADPLVAMHGVLALVAALRDRERTGRGQLIELVQAEVVAAMTPEPVLHHALTGEVLGRTGSRSAECAPQGVYPCRGEDEWLALTVRDEADWKRLVAVVGEPPGLPAARLSTLEGRRAEHDALDRWLSAWTRERDPAATAALLQEAGIPAAKVLTPAAMYGDPQLTATGYYQAIEHPLSGVRRYPAWPFRYHDGHGGDPGTGAGARLTHRFRSPLLGEHNEEILRGRLGMSLEEIDELRRRGVISERMLGTDEETDDGGDT</sequence>
<gene>
    <name evidence="3" type="ORF">ACFFIA_22760</name>
</gene>
<keyword evidence="4" id="KW-1185">Reference proteome</keyword>
<dbReference type="EMBL" id="JBHLUH010000047">
    <property type="protein sequence ID" value="MFC0530486.1"/>
    <property type="molecule type" value="Genomic_DNA"/>
</dbReference>